<feature type="compositionally biased region" description="Basic and acidic residues" evidence="9">
    <location>
        <begin position="233"/>
        <end position="246"/>
    </location>
</feature>
<evidence type="ECO:0000256" key="8">
    <source>
        <dbReference type="ARBA" id="ARBA00023242"/>
    </source>
</evidence>
<dbReference type="InterPro" id="IPR000330">
    <property type="entry name" value="SNF2_N"/>
</dbReference>
<evidence type="ECO:0000256" key="6">
    <source>
        <dbReference type="ARBA" id="ARBA00022840"/>
    </source>
</evidence>
<dbReference type="InterPro" id="IPR001650">
    <property type="entry name" value="Helicase_C-like"/>
</dbReference>
<dbReference type="CDD" id="cd18793">
    <property type="entry name" value="SF2_C_SNF"/>
    <property type="match status" value="1"/>
</dbReference>
<dbReference type="InterPro" id="IPR044573">
    <property type="entry name" value="ARIP4_DEXHc"/>
</dbReference>
<dbReference type="PANTHER" id="PTHR45797">
    <property type="entry name" value="RAD54-LIKE"/>
    <property type="match status" value="1"/>
</dbReference>
<dbReference type="Pfam" id="PF00176">
    <property type="entry name" value="SNF2-rel_dom"/>
    <property type="match status" value="1"/>
</dbReference>
<dbReference type="GO" id="GO:0003677">
    <property type="term" value="F:DNA binding"/>
    <property type="evidence" value="ECO:0007669"/>
    <property type="project" value="UniProtKB-KW"/>
</dbReference>
<dbReference type="GO" id="GO:0004386">
    <property type="term" value="F:helicase activity"/>
    <property type="evidence" value="ECO:0007669"/>
    <property type="project" value="UniProtKB-KW"/>
</dbReference>
<comment type="caution">
    <text evidence="12">The sequence shown here is derived from an EMBL/GenBank/DDBJ whole genome shotgun (WGS) entry which is preliminary data.</text>
</comment>
<dbReference type="PROSITE" id="PS51194">
    <property type="entry name" value="HELICASE_CTER"/>
    <property type="match status" value="1"/>
</dbReference>
<dbReference type="InterPro" id="IPR049730">
    <property type="entry name" value="SNF2/RAD54-like_C"/>
</dbReference>
<feature type="compositionally biased region" description="Basic residues" evidence="9">
    <location>
        <begin position="86"/>
        <end position="97"/>
    </location>
</feature>
<feature type="region of interest" description="Disordered" evidence="9">
    <location>
        <begin position="204"/>
        <end position="273"/>
    </location>
</feature>
<evidence type="ECO:0000256" key="4">
    <source>
        <dbReference type="ARBA" id="ARBA00022801"/>
    </source>
</evidence>
<dbReference type="InterPro" id="IPR014001">
    <property type="entry name" value="Helicase_ATP-bd"/>
</dbReference>
<accession>A0A9Q1CJB5</accession>
<dbReference type="Gene3D" id="3.40.50.10810">
    <property type="entry name" value="Tandem AAA-ATPase domain"/>
    <property type="match status" value="1"/>
</dbReference>
<evidence type="ECO:0000256" key="7">
    <source>
        <dbReference type="ARBA" id="ARBA00023125"/>
    </source>
</evidence>
<feature type="compositionally biased region" description="Basic residues" evidence="9">
    <location>
        <begin position="106"/>
        <end position="131"/>
    </location>
</feature>
<evidence type="ECO:0000256" key="5">
    <source>
        <dbReference type="ARBA" id="ARBA00022806"/>
    </source>
</evidence>
<keyword evidence="7" id="KW-0238">DNA-binding</keyword>
<comment type="similarity">
    <text evidence="2">Belongs to the SNF2/RAD54 helicase family.</text>
</comment>
<gene>
    <name evidence="12" type="ORF">HOLleu_05009</name>
</gene>
<proteinExistence type="inferred from homology"/>
<protein>
    <submittedName>
        <fullName evidence="12">Helicase ARIP4</fullName>
    </submittedName>
</protein>
<dbReference type="InterPro" id="IPR044574">
    <property type="entry name" value="ARIP4-like"/>
</dbReference>
<feature type="compositionally biased region" description="Polar residues" evidence="9">
    <location>
        <begin position="1197"/>
        <end position="1210"/>
    </location>
</feature>
<name>A0A9Q1CJB5_HOLLE</name>
<dbReference type="PANTHER" id="PTHR45797:SF1">
    <property type="entry name" value="HELICASE ARIP4"/>
    <property type="match status" value="1"/>
</dbReference>
<dbReference type="GO" id="GO:0005634">
    <property type="term" value="C:nucleus"/>
    <property type="evidence" value="ECO:0007669"/>
    <property type="project" value="UniProtKB-SubCell"/>
</dbReference>
<dbReference type="InterPro" id="IPR027417">
    <property type="entry name" value="P-loop_NTPase"/>
</dbReference>
<feature type="domain" description="Helicase C-terminal" evidence="11">
    <location>
        <begin position="751"/>
        <end position="925"/>
    </location>
</feature>
<comment type="subcellular location">
    <subcellularLocation>
        <location evidence="1">Nucleus</location>
    </subcellularLocation>
</comment>
<evidence type="ECO:0000259" key="11">
    <source>
        <dbReference type="PROSITE" id="PS51194"/>
    </source>
</evidence>
<evidence type="ECO:0000256" key="1">
    <source>
        <dbReference type="ARBA" id="ARBA00004123"/>
    </source>
</evidence>
<dbReference type="CDD" id="cd18069">
    <property type="entry name" value="DEXHc_ARIP4"/>
    <property type="match status" value="1"/>
</dbReference>
<dbReference type="Pfam" id="PF00271">
    <property type="entry name" value="Helicase_C"/>
    <property type="match status" value="1"/>
</dbReference>
<feature type="compositionally biased region" description="Basic and acidic residues" evidence="9">
    <location>
        <begin position="76"/>
        <end position="85"/>
    </location>
</feature>
<keyword evidence="3" id="KW-0547">Nucleotide-binding</keyword>
<feature type="region of interest" description="Disordered" evidence="9">
    <location>
        <begin position="1371"/>
        <end position="1444"/>
    </location>
</feature>
<dbReference type="PROSITE" id="PS51192">
    <property type="entry name" value="HELICASE_ATP_BIND_1"/>
    <property type="match status" value="1"/>
</dbReference>
<keyword evidence="13" id="KW-1185">Reference proteome</keyword>
<evidence type="ECO:0000313" key="13">
    <source>
        <dbReference type="Proteomes" id="UP001152320"/>
    </source>
</evidence>
<dbReference type="GO" id="GO:0016887">
    <property type="term" value="F:ATP hydrolysis activity"/>
    <property type="evidence" value="ECO:0007669"/>
    <property type="project" value="InterPro"/>
</dbReference>
<dbReference type="SMART" id="SM00490">
    <property type="entry name" value="HELICc"/>
    <property type="match status" value="1"/>
</dbReference>
<dbReference type="SUPFAM" id="SSF52540">
    <property type="entry name" value="P-loop containing nucleoside triphosphate hydrolases"/>
    <property type="match status" value="2"/>
</dbReference>
<feature type="compositionally biased region" description="Polar residues" evidence="9">
    <location>
        <begin position="1159"/>
        <end position="1175"/>
    </location>
</feature>
<feature type="compositionally biased region" description="Polar residues" evidence="9">
    <location>
        <begin position="1430"/>
        <end position="1444"/>
    </location>
</feature>
<keyword evidence="8" id="KW-0539">Nucleus</keyword>
<dbReference type="OrthoDB" id="2020972at2759"/>
<evidence type="ECO:0000256" key="2">
    <source>
        <dbReference type="ARBA" id="ARBA00007025"/>
    </source>
</evidence>
<dbReference type="EMBL" id="JAIZAY010000002">
    <property type="protein sequence ID" value="KAJ8046361.1"/>
    <property type="molecule type" value="Genomic_DNA"/>
</dbReference>
<dbReference type="InterPro" id="IPR038718">
    <property type="entry name" value="SNF2-like_sf"/>
</dbReference>
<evidence type="ECO:0000256" key="9">
    <source>
        <dbReference type="SAM" id="MobiDB-lite"/>
    </source>
</evidence>
<feature type="domain" description="Helicase ATP-binding" evidence="10">
    <location>
        <begin position="321"/>
        <end position="537"/>
    </location>
</feature>
<evidence type="ECO:0000259" key="10">
    <source>
        <dbReference type="PROSITE" id="PS51192"/>
    </source>
</evidence>
<reference evidence="12" key="1">
    <citation type="submission" date="2021-10" db="EMBL/GenBank/DDBJ databases">
        <title>Tropical sea cucumber genome reveals ecological adaptation and Cuvierian tubules defense mechanism.</title>
        <authorList>
            <person name="Chen T."/>
        </authorList>
    </citation>
    <scope>NUCLEOTIDE SEQUENCE</scope>
    <source>
        <strain evidence="12">Nanhai2018</strain>
        <tissue evidence="12">Muscle</tissue>
    </source>
</reference>
<feature type="compositionally biased region" description="Acidic residues" evidence="9">
    <location>
        <begin position="1"/>
        <end position="11"/>
    </location>
</feature>
<feature type="compositionally biased region" description="Basic and acidic residues" evidence="9">
    <location>
        <begin position="150"/>
        <end position="164"/>
    </location>
</feature>
<organism evidence="12 13">
    <name type="scientific">Holothuria leucospilota</name>
    <name type="common">Black long sea cucumber</name>
    <name type="synonym">Mertensiothuria leucospilota</name>
    <dbReference type="NCBI Taxonomy" id="206669"/>
    <lineage>
        <taxon>Eukaryota</taxon>
        <taxon>Metazoa</taxon>
        <taxon>Echinodermata</taxon>
        <taxon>Eleutherozoa</taxon>
        <taxon>Echinozoa</taxon>
        <taxon>Holothuroidea</taxon>
        <taxon>Aspidochirotacea</taxon>
        <taxon>Aspidochirotida</taxon>
        <taxon>Holothuriidae</taxon>
        <taxon>Holothuria</taxon>
    </lineage>
</organism>
<dbReference type="Proteomes" id="UP001152320">
    <property type="component" value="Chromosome 2"/>
</dbReference>
<sequence>MENDYSSDDEEHLPGGMQSDLSESEATSEGTEDEDEELSEAEENGDEMIDEDVDKMDESGGEEGDVEGDAGEEGDKDMREDGPEKPRKKTLKRRKSKVKGDSAQPKAKKKRKGKEPLTKKRRSSKPKHLRRDIKTLMKESELDEQTLAAQREEEERRKRLEEQRAQNATPPGLLTQLLETKTSDLIAEQKRNIAESNEYILLESSSGEEDKKQLSTSNQKPKPDVIEILSSDEDVKVLSEGEKDEQSDLEYATPGQEEESGTHTDDSKNCPDAHGRVLVNVNHPIDEQDIFLPQHLAEKVKPHQIGGIRFLYDNLVESLKRFANSAGFGCVLAHSMGLGKTLQVISFTDIVLRYTTARRVLCIVPINTLQNWIAEYDMWLPREGDPATGREGRQFGLFVLNDTHKTTVARAKVIGEWYKTGGVMLMGYEIYRLLCNRRFTGKPKRRKKKTTATDPEVIDLEEEEKIEKGLSNIRSAICDPGPDLVVCDEGHRIKNSLAGISKALKNIKTRRRVVLTGYPLQNNLMEYWCMVDFVRPSYLGTKHEFSNLFERPIQNGQCIDSTPADIRLMRYRAHVLHNKLEGFVQRRGFQVLKKSLPEKNEHVILVRLTQFQKGLYCKFMQCFKDAGAGGWCSTNPLKAFAVGCKIWNHPDILYEVLQQRETDVDTDLDIPELSSKTGLKKQAPNSLGTTTASGAATSAADVVPKSNGISSFEEKLENMSYQEKVNQILSFEWARENMRNYSQRKLSNGGKMVLLFHIIDESVKHGDKILVFSQSLMTLTLIEKFLSIRKIPDPPDKPEDMCQDWIRNVTYFRLDGSTAGTERERMINQFNKPDNQASWLFLLSTRAGCLGVNLIGANRVVVLDASWNPCHDAQAVCRVYRYGQKRTCHIYRMVTDNTLEKKIYDRQISKKGMSDRVVDELNPQMNLTKREVESLLEFDDSDMPFEDFSHLADNYNDPILRSICVDHSQTICKAPFSTESLLWDRKDQRLTRAEKAQARKSYEDELRLNTSYNRPSYAAYYPKSDKYSSGASAVPSVSGSYDTSLPYLLNMRGQIEMPKKPIASVRPLQSTPVPKYPPNTGIGLNKLPTPGLGAFNNLKGLSVQKLVATTDIILPGINSVTNTTAKINAGDTVTFIKTQRGIYLRTPEGRFIAVRGPSNKDSNQQSVPRSLSQDMINLDPNRDSPRSVSSEHLMRTSVAQSTRTQTSLTQAGVGPTCSIPQMSSASLNNSTAMNLMNSIASSTETVNQSAISTSNNPSPMIQTSIPQGMPPFMYNQQFPVMTTGSTFYPQQLPINFSLSNMPPSTSFMTTTSSVGTNELSDLFLPQSSGLSLGNAVQQQNCLPQGGVLPSQGSTLTQGAALPQASGIGGDVTFCSPPLTHQKSSESSSPQPSVKFTSEPLVHQQDVEAPFLGGSPQLPTLDASSVEEILNGTSGSKQSAGDVQSSNLASLSQFVSSSFPTS</sequence>
<feature type="region of interest" description="Disordered" evidence="9">
    <location>
        <begin position="1"/>
        <end position="177"/>
    </location>
</feature>
<dbReference type="GO" id="GO:0005524">
    <property type="term" value="F:ATP binding"/>
    <property type="evidence" value="ECO:0007669"/>
    <property type="project" value="UniProtKB-KW"/>
</dbReference>
<keyword evidence="6" id="KW-0067">ATP-binding</keyword>
<feature type="compositionally biased region" description="Acidic residues" evidence="9">
    <location>
        <begin position="30"/>
        <end position="75"/>
    </location>
</feature>
<evidence type="ECO:0000256" key="3">
    <source>
        <dbReference type="ARBA" id="ARBA00022741"/>
    </source>
</evidence>
<feature type="compositionally biased region" description="Basic and acidic residues" evidence="9">
    <location>
        <begin position="260"/>
        <end position="273"/>
    </location>
</feature>
<keyword evidence="4" id="KW-0378">Hydrolase</keyword>
<evidence type="ECO:0000313" key="12">
    <source>
        <dbReference type="EMBL" id="KAJ8046361.1"/>
    </source>
</evidence>
<dbReference type="Gene3D" id="3.40.50.300">
    <property type="entry name" value="P-loop containing nucleotide triphosphate hydrolases"/>
    <property type="match status" value="1"/>
</dbReference>
<dbReference type="SMART" id="SM00487">
    <property type="entry name" value="DEXDc"/>
    <property type="match status" value="1"/>
</dbReference>
<keyword evidence="5 12" id="KW-0347">Helicase</keyword>
<feature type="region of interest" description="Disordered" evidence="9">
    <location>
        <begin position="1153"/>
        <end position="1215"/>
    </location>
</feature>